<feature type="transmembrane region" description="Helical" evidence="3">
    <location>
        <begin position="72"/>
        <end position="89"/>
    </location>
</feature>
<dbReference type="EMBL" id="JARBDR010000246">
    <property type="protein sequence ID" value="KAJ8317578.1"/>
    <property type="molecule type" value="Genomic_DNA"/>
</dbReference>
<dbReference type="Gene3D" id="2.60.40.10">
    <property type="entry name" value="Immunoglobulins"/>
    <property type="match status" value="2"/>
</dbReference>
<dbReference type="PANTHER" id="PTHR45080:SF8">
    <property type="entry name" value="IG-LIKE DOMAIN-CONTAINING PROTEIN"/>
    <property type="match status" value="1"/>
</dbReference>
<keyword evidence="1" id="KW-0732">Signal</keyword>
<reference evidence="4 5" key="1">
    <citation type="submission" date="2022-12" db="EMBL/GenBank/DDBJ databases">
        <title>Chromosome-level genome of Tegillarca granosa.</title>
        <authorList>
            <person name="Kim J."/>
        </authorList>
    </citation>
    <scope>NUCLEOTIDE SEQUENCE [LARGE SCALE GENOMIC DNA]</scope>
    <source>
        <strain evidence="4">Teg-2019</strain>
        <tissue evidence="4">Adductor muscle</tissue>
    </source>
</reference>
<evidence type="ECO:0000313" key="5">
    <source>
        <dbReference type="Proteomes" id="UP001217089"/>
    </source>
</evidence>
<gene>
    <name evidence="4" type="ORF">KUTeg_005482</name>
</gene>
<dbReference type="CDD" id="cd00096">
    <property type="entry name" value="Ig"/>
    <property type="match status" value="1"/>
</dbReference>
<proteinExistence type="predicted"/>
<accession>A0ABQ9FPE2</accession>
<dbReference type="PANTHER" id="PTHR45080">
    <property type="entry name" value="CONTACTIN 5"/>
    <property type="match status" value="1"/>
</dbReference>
<dbReference type="InterPro" id="IPR013783">
    <property type="entry name" value="Ig-like_fold"/>
</dbReference>
<name>A0ABQ9FPE2_TEGGR</name>
<dbReference type="InterPro" id="IPR036179">
    <property type="entry name" value="Ig-like_dom_sf"/>
</dbReference>
<feature type="transmembrane region" description="Helical" evidence="3">
    <location>
        <begin position="150"/>
        <end position="171"/>
    </location>
</feature>
<dbReference type="Pfam" id="PF13927">
    <property type="entry name" value="Ig_3"/>
    <property type="match status" value="1"/>
</dbReference>
<organism evidence="4 5">
    <name type="scientific">Tegillarca granosa</name>
    <name type="common">Malaysian cockle</name>
    <name type="synonym">Anadara granosa</name>
    <dbReference type="NCBI Taxonomy" id="220873"/>
    <lineage>
        <taxon>Eukaryota</taxon>
        <taxon>Metazoa</taxon>
        <taxon>Spiralia</taxon>
        <taxon>Lophotrochozoa</taxon>
        <taxon>Mollusca</taxon>
        <taxon>Bivalvia</taxon>
        <taxon>Autobranchia</taxon>
        <taxon>Pteriomorphia</taxon>
        <taxon>Arcoida</taxon>
        <taxon>Arcoidea</taxon>
        <taxon>Arcidae</taxon>
        <taxon>Tegillarca</taxon>
    </lineage>
</organism>
<comment type="caution">
    <text evidence="4">The sequence shown here is derived from an EMBL/GenBank/DDBJ whole genome shotgun (WGS) entry which is preliminary data.</text>
</comment>
<sequence length="242" mass="27949">MYNDTQREIKTTGISESSTSSNLTIHRVKCEDMGTYSCLLPSNATNELIKSLNISVKCKPIIQMKNPQRNRSMAKVGETLVLSVFVFAFPKPQIKWYFREITSRSRLMVADTDTKDYLNRYVSSVTFRRLQDKDFGTYFVNATNTVGSTVFTIMIEKASVMCLLFSLICAIRFCKKRQVYSLIITVNYPRNCSMKLIPLFYLQLRTDVIVNNFQKFLIKEVVDIAGLNWFSYHKNAIENKIT</sequence>
<evidence type="ECO:0000313" key="4">
    <source>
        <dbReference type="EMBL" id="KAJ8317578.1"/>
    </source>
</evidence>
<keyword evidence="3" id="KW-0812">Transmembrane</keyword>
<evidence type="ECO:0000256" key="2">
    <source>
        <dbReference type="ARBA" id="ARBA00023157"/>
    </source>
</evidence>
<keyword evidence="5" id="KW-1185">Reference proteome</keyword>
<evidence type="ECO:0008006" key="6">
    <source>
        <dbReference type="Google" id="ProtNLM"/>
    </source>
</evidence>
<protein>
    <recommendedName>
        <fullName evidence="6">Ig-like domain-containing protein</fullName>
    </recommendedName>
</protein>
<keyword evidence="2" id="KW-1015">Disulfide bond</keyword>
<dbReference type="SUPFAM" id="SSF48726">
    <property type="entry name" value="Immunoglobulin"/>
    <property type="match status" value="2"/>
</dbReference>
<dbReference type="InterPro" id="IPR050958">
    <property type="entry name" value="Cell_Adh-Cytoskel_Orgn"/>
</dbReference>
<evidence type="ECO:0000256" key="3">
    <source>
        <dbReference type="SAM" id="Phobius"/>
    </source>
</evidence>
<keyword evidence="3" id="KW-1133">Transmembrane helix</keyword>
<dbReference type="Proteomes" id="UP001217089">
    <property type="component" value="Unassembled WGS sequence"/>
</dbReference>
<evidence type="ECO:0000256" key="1">
    <source>
        <dbReference type="ARBA" id="ARBA00022729"/>
    </source>
</evidence>
<keyword evidence="3" id="KW-0472">Membrane</keyword>